<dbReference type="Pfam" id="PF01121">
    <property type="entry name" value="CoaE"/>
    <property type="match status" value="1"/>
</dbReference>
<dbReference type="GO" id="GO:0004140">
    <property type="term" value="F:dephospho-CoA kinase activity"/>
    <property type="evidence" value="ECO:0007669"/>
    <property type="project" value="UniProtKB-UniRule"/>
</dbReference>
<dbReference type="GO" id="GO:0015937">
    <property type="term" value="P:coenzyme A biosynthetic process"/>
    <property type="evidence" value="ECO:0007669"/>
    <property type="project" value="UniProtKB-UniRule"/>
</dbReference>
<dbReference type="UniPathway" id="UPA00241">
    <property type="reaction ID" value="UER00356"/>
</dbReference>
<keyword evidence="1 3" id="KW-0547">Nucleotide-binding</keyword>
<dbReference type="PROSITE" id="PS51219">
    <property type="entry name" value="DPCK"/>
    <property type="match status" value="1"/>
</dbReference>
<reference evidence="5 6" key="1">
    <citation type="submission" date="2019-06" db="EMBL/GenBank/DDBJ databases">
        <title>Sequencing the genomes of 1000 actinobacteria strains.</title>
        <authorList>
            <person name="Klenk H.-P."/>
        </authorList>
    </citation>
    <scope>NUCLEOTIDE SEQUENCE [LARGE SCALE GENOMIC DNA]</scope>
    <source>
        <strain evidence="5 6">DSM 4813</strain>
    </source>
</reference>
<comment type="caution">
    <text evidence="5">The sequence shown here is derived from an EMBL/GenBank/DDBJ whole genome shotgun (WGS) entry which is preliminary data.</text>
</comment>
<dbReference type="GO" id="GO:0005737">
    <property type="term" value="C:cytoplasm"/>
    <property type="evidence" value="ECO:0007669"/>
    <property type="project" value="UniProtKB-SubCell"/>
</dbReference>
<dbReference type="HAMAP" id="MF_00376">
    <property type="entry name" value="Dephospho_CoA_kinase"/>
    <property type="match status" value="1"/>
</dbReference>
<evidence type="ECO:0000313" key="5">
    <source>
        <dbReference type="EMBL" id="TQL64517.1"/>
    </source>
</evidence>
<dbReference type="OrthoDB" id="9812943at2"/>
<keyword evidence="3" id="KW-0173">Coenzyme A biosynthesis</keyword>
<evidence type="ECO:0000256" key="2">
    <source>
        <dbReference type="ARBA" id="ARBA00022840"/>
    </source>
</evidence>
<comment type="function">
    <text evidence="3">Catalyzes the phosphorylation of the 3'-hydroxyl group of dephosphocoenzyme A to form coenzyme A.</text>
</comment>
<dbReference type="NCBIfam" id="NF002879">
    <property type="entry name" value="PRK03333.1"/>
    <property type="match status" value="1"/>
</dbReference>
<keyword evidence="3" id="KW-0808">Transferase</keyword>
<dbReference type="InterPro" id="IPR027417">
    <property type="entry name" value="P-loop_NTPase"/>
</dbReference>
<dbReference type="SUPFAM" id="SSF52540">
    <property type="entry name" value="P-loop containing nucleoside triphosphate hydrolases"/>
    <property type="match status" value="1"/>
</dbReference>
<keyword evidence="3" id="KW-0963">Cytoplasm</keyword>
<evidence type="ECO:0000313" key="6">
    <source>
        <dbReference type="Proteomes" id="UP000315389"/>
    </source>
</evidence>
<dbReference type="Gene3D" id="3.40.50.300">
    <property type="entry name" value="P-loop containing nucleotide triphosphate hydrolases"/>
    <property type="match status" value="1"/>
</dbReference>
<dbReference type="EC" id="2.7.1.24" evidence="3 4"/>
<dbReference type="NCBIfam" id="TIGR00152">
    <property type="entry name" value="dephospho-CoA kinase"/>
    <property type="match status" value="1"/>
</dbReference>
<dbReference type="RefSeq" id="WP_142120784.1">
    <property type="nucleotide sequence ID" value="NZ_BAAASV010000007.1"/>
</dbReference>
<organism evidence="5 6">
    <name type="scientific">Rarobacter faecitabidus</name>
    <dbReference type="NCBI Taxonomy" id="13243"/>
    <lineage>
        <taxon>Bacteria</taxon>
        <taxon>Bacillati</taxon>
        <taxon>Actinomycetota</taxon>
        <taxon>Actinomycetes</taxon>
        <taxon>Micrococcales</taxon>
        <taxon>Rarobacteraceae</taxon>
        <taxon>Rarobacter</taxon>
    </lineage>
</organism>
<gene>
    <name evidence="3" type="primary">coaE</name>
    <name evidence="5" type="ORF">FB461_1022</name>
</gene>
<dbReference type="CDD" id="cd02022">
    <property type="entry name" value="DPCK"/>
    <property type="match status" value="1"/>
</dbReference>
<keyword evidence="2 3" id="KW-0067">ATP-binding</keyword>
<protein>
    <recommendedName>
        <fullName evidence="3 4">Dephospho-CoA kinase</fullName>
        <ecNumber evidence="3 4">2.7.1.24</ecNumber>
    </recommendedName>
    <alternativeName>
        <fullName evidence="3">Dephosphocoenzyme A kinase</fullName>
    </alternativeName>
</protein>
<dbReference type="AlphaFoldDB" id="A0A542ZVX0"/>
<accession>A0A542ZVX0</accession>
<evidence type="ECO:0000256" key="3">
    <source>
        <dbReference type="HAMAP-Rule" id="MF_00376"/>
    </source>
</evidence>
<dbReference type="PANTHER" id="PTHR10695:SF46">
    <property type="entry name" value="BIFUNCTIONAL COENZYME A SYNTHASE-RELATED"/>
    <property type="match status" value="1"/>
</dbReference>
<dbReference type="Proteomes" id="UP000315389">
    <property type="component" value="Unassembled WGS sequence"/>
</dbReference>
<name>A0A542ZVX0_RARFA</name>
<dbReference type="PANTHER" id="PTHR10695">
    <property type="entry name" value="DEPHOSPHO-COA KINASE-RELATED"/>
    <property type="match status" value="1"/>
</dbReference>
<dbReference type="InterPro" id="IPR001977">
    <property type="entry name" value="Depp_CoAkinase"/>
</dbReference>
<comment type="subcellular location">
    <subcellularLocation>
        <location evidence="3">Cytoplasm</location>
    </subcellularLocation>
</comment>
<proteinExistence type="inferred from homology"/>
<comment type="similarity">
    <text evidence="3">Belongs to the CoaE family.</text>
</comment>
<comment type="pathway">
    <text evidence="3">Cofactor biosynthesis; coenzyme A biosynthesis; CoA from (R)-pantothenate: step 5/5.</text>
</comment>
<feature type="binding site" evidence="3">
    <location>
        <begin position="11"/>
        <end position="16"/>
    </location>
    <ligand>
        <name>ATP</name>
        <dbReference type="ChEBI" id="CHEBI:30616"/>
    </ligand>
</feature>
<evidence type="ECO:0000256" key="1">
    <source>
        <dbReference type="ARBA" id="ARBA00022741"/>
    </source>
</evidence>
<keyword evidence="6" id="KW-1185">Reference proteome</keyword>
<dbReference type="GO" id="GO:0005524">
    <property type="term" value="F:ATP binding"/>
    <property type="evidence" value="ECO:0007669"/>
    <property type="project" value="UniProtKB-UniRule"/>
</dbReference>
<comment type="catalytic activity">
    <reaction evidence="3">
        <text>3'-dephospho-CoA + ATP = ADP + CoA + H(+)</text>
        <dbReference type="Rhea" id="RHEA:18245"/>
        <dbReference type="ChEBI" id="CHEBI:15378"/>
        <dbReference type="ChEBI" id="CHEBI:30616"/>
        <dbReference type="ChEBI" id="CHEBI:57287"/>
        <dbReference type="ChEBI" id="CHEBI:57328"/>
        <dbReference type="ChEBI" id="CHEBI:456216"/>
        <dbReference type="EC" id="2.7.1.24"/>
    </reaction>
</comment>
<keyword evidence="3 5" id="KW-0418">Kinase</keyword>
<evidence type="ECO:0000256" key="4">
    <source>
        <dbReference type="NCBIfam" id="TIGR00152"/>
    </source>
</evidence>
<dbReference type="EMBL" id="VFOS01000001">
    <property type="protein sequence ID" value="TQL64517.1"/>
    <property type="molecule type" value="Genomic_DNA"/>
</dbReference>
<sequence>MIRVGLTGGIAAGKSIAAARLRELGAYVIDHDRLARESVAPGSAGLSAIVQRFGPGVLAADGTLDRAALASIVFGDEAALTDLNAIVHPRVHDLAAAYEQAAAGDGNAGVIVHDIPLLIETGQAGDFDVLVVVHAPADQRITRLVENRGMSLPEARKRVASQVDDAVRLADADEVLDGTGQPDNLRAQVDALWEKLQKRHEA</sequence>